<dbReference type="RefSeq" id="WP_003717883.1">
    <property type="nucleotide sequence ID" value="NZ_AZGL01000020.1"/>
</dbReference>
<gene>
    <name evidence="1" type="ORF">HMPREF0549_0120</name>
</gene>
<reference evidence="1 2" key="1">
    <citation type="submission" date="2009-01" db="EMBL/GenBank/DDBJ databases">
        <authorList>
            <person name="Qin X."/>
            <person name="Bachman B."/>
            <person name="Battles P."/>
            <person name="Bell A."/>
            <person name="Bess C."/>
            <person name="Bickham C."/>
            <person name="Chaboub L."/>
            <person name="Chen D."/>
            <person name="Coyle M."/>
            <person name="Deiros D.R."/>
            <person name="Dinh H."/>
            <person name="Forbes L."/>
            <person name="Fowler G."/>
            <person name="Francisco L."/>
            <person name="Fu Q."/>
            <person name="Gubbala S."/>
            <person name="Hale W."/>
            <person name="Han Y."/>
            <person name="Hemphill L."/>
            <person name="Highlander S.K."/>
            <person name="Hirani K."/>
            <person name="Hogues M."/>
            <person name="Jackson L."/>
            <person name="Jakkamsetti A."/>
            <person name="Javaid M."/>
            <person name="Jiang H."/>
            <person name="Korchina V."/>
            <person name="Kovar C."/>
            <person name="Lara F."/>
            <person name="Lee S."/>
            <person name="Mata R."/>
            <person name="Mathew T."/>
            <person name="Moen C."/>
            <person name="Morales K."/>
            <person name="Munidasa M."/>
            <person name="Nazareth L."/>
            <person name="Ngo R."/>
            <person name="Nguyen L."/>
            <person name="Okwuonu G."/>
            <person name="Ongeri F."/>
            <person name="Patil S."/>
            <person name="Petrosino J."/>
            <person name="Pham C."/>
            <person name="Pham P."/>
            <person name="Pu L.-L."/>
            <person name="Puazo M."/>
            <person name="Raj R."/>
            <person name="Reid J."/>
            <person name="Rouhana J."/>
            <person name="Saada N."/>
            <person name="Shang Y."/>
            <person name="Simmons D."/>
            <person name="Thornton R."/>
            <person name="Warren J."/>
            <person name="Weissenberger G."/>
            <person name="Zhang J."/>
            <person name="Zhang L."/>
            <person name="Zhou C."/>
            <person name="Zhu D."/>
            <person name="Muzny D."/>
            <person name="Worley K."/>
            <person name="Gibbs R."/>
        </authorList>
    </citation>
    <scope>NUCLEOTIDE SEQUENCE [LARGE SCALE GENOMIC DNA]</scope>
    <source>
        <strain evidence="1 2">ATCC 49540</strain>
    </source>
</reference>
<accession>C2ERN4</accession>
<comment type="caution">
    <text evidence="1">The sequence shown here is derived from an EMBL/GenBank/DDBJ whole genome shotgun (WGS) entry which is preliminary data.</text>
</comment>
<dbReference type="AlphaFoldDB" id="C2ERN4"/>
<dbReference type="HOGENOM" id="CLU_3062931_0_0_9"/>
<protein>
    <submittedName>
        <fullName evidence="1">Uncharacterized protein</fullName>
    </submittedName>
</protein>
<name>C2ERN4_9LACO</name>
<evidence type="ECO:0000313" key="1">
    <source>
        <dbReference type="EMBL" id="EEJ41432.1"/>
    </source>
</evidence>
<dbReference type="EMBL" id="ACGV01000009">
    <property type="protein sequence ID" value="EEJ41432.1"/>
    <property type="molecule type" value="Genomic_DNA"/>
</dbReference>
<dbReference type="STRING" id="1423814.HMPREF0549_0120"/>
<evidence type="ECO:0000313" key="2">
    <source>
        <dbReference type="Proteomes" id="UP000004483"/>
    </source>
</evidence>
<dbReference type="PATRIC" id="fig|1423814.6.peg.591"/>
<organism evidence="1 2">
    <name type="scientific">Limosilactobacillus vaginalis DSM 5837 = ATCC 49540</name>
    <dbReference type="NCBI Taxonomy" id="1423814"/>
    <lineage>
        <taxon>Bacteria</taxon>
        <taxon>Bacillati</taxon>
        <taxon>Bacillota</taxon>
        <taxon>Bacilli</taxon>
        <taxon>Lactobacillales</taxon>
        <taxon>Lactobacillaceae</taxon>
        <taxon>Limosilactobacillus</taxon>
    </lineage>
</organism>
<sequence>MELETKLPVPDRETRKVIENNFEQIESTLSRVESITEKLQKALGLTDDDLKNL</sequence>
<dbReference type="Proteomes" id="UP000004483">
    <property type="component" value="Unassembled WGS sequence"/>
</dbReference>
<proteinExistence type="predicted"/>